<dbReference type="InterPro" id="IPR036589">
    <property type="entry name" value="HCY_dom_sf"/>
</dbReference>
<dbReference type="PANTHER" id="PTHR46015">
    <property type="entry name" value="ZGC:172121"/>
    <property type="match status" value="1"/>
</dbReference>
<dbReference type="PIRSF" id="PIRSF037505">
    <property type="entry name" value="Betaine_HMT"/>
    <property type="match status" value="1"/>
</dbReference>
<dbReference type="Gene3D" id="3.20.20.330">
    <property type="entry name" value="Homocysteine-binding-like domain"/>
    <property type="match status" value="1"/>
</dbReference>
<dbReference type="GO" id="GO:0033528">
    <property type="term" value="P:S-methylmethionine cycle"/>
    <property type="evidence" value="ECO:0007669"/>
    <property type="project" value="TreeGrafter"/>
</dbReference>
<evidence type="ECO:0000313" key="8">
    <source>
        <dbReference type="Proteomes" id="UP000837801"/>
    </source>
</evidence>
<protein>
    <submittedName>
        <fullName evidence="7">Homocysteine S-methyltransferase 1</fullName>
    </submittedName>
</protein>
<dbReference type="GO" id="GO:0008898">
    <property type="term" value="F:S-adenosylmethionine-homocysteine S-methyltransferase activity"/>
    <property type="evidence" value="ECO:0007669"/>
    <property type="project" value="TreeGrafter"/>
</dbReference>
<dbReference type="GO" id="GO:0008270">
    <property type="term" value="F:zinc ion binding"/>
    <property type="evidence" value="ECO:0007669"/>
    <property type="project" value="InterPro"/>
</dbReference>
<gene>
    <name evidence="7" type="ORF">CLIB1423_17S03334</name>
</gene>
<feature type="binding site" evidence="5">
    <location>
        <position position="319"/>
    </location>
    <ligand>
        <name>Zn(2+)</name>
        <dbReference type="ChEBI" id="CHEBI:29105"/>
    </ligand>
</feature>
<evidence type="ECO:0000256" key="5">
    <source>
        <dbReference type="PROSITE-ProRule" id="PRU00333"/>
    </source>
</evidence>
<feature type="domain" description="Hcy-binding" evidence="6">
    <location>
        <begin position="1"/>
        <end position="334"/>
    </location>
</feature>
<sequence length="336" mass="37179">MASIKEALSQHQLVLDGALGTQLETKFSDTLKEKGLDIQQHPLWSALILLRQPELIQEIHYEYLKSGADIILTATYQASKRGLQQHANLTDEEVVNTYTKAVDIAAAAQDQFRVTNSRDTFVCASIGPYGGYLANGAEYTGDYSDLQDLSYLAEFHHDMVSVFLSDDRVSLIGFETIPNFEEAKQILNLMEKLYKEKNSSKEIGFYLSFNFKNEEQICDGTDLKEVMDYINDRVSNSDVLTSNLIGLGANCIKSQWADKIIANIAKHNALKIPLVVYPNAGLNYDLNTASYTVDGVQADVWRQALKSWTKNGVGIVGGCCGSGPGDITAIRESVQK</sequence>
<dbReference type="EMBL" id="CAKXYY010000017">
    <property type="protein sequence ID" value="CAH2354625.1"/>
    <property type="molecule type" value="Genomic_DNA"/>
</dbReference>
<reference evidence="7" key="1">
    <citation type="submission" date="2022-03" db="EMBL/GenBank/DDBJ databases">
        <authorList>
            <person name="Legras J.-L."/>
            <person name="Devillers H."/>
            <person name="Grondin C."/>
        </authorList>
    </citation>
    <scope>NUCLEOTIDE SEQUENCE</scope>
    <source>
        <strain evidence="7">CLIB 1423</strain>
    </source>
</reference>
<evidence type="ECO:0000256" key="1">
    <source>
        <dbReference type="ARBA" id="ARBA00022603"/>
    </source>
</evidence>
<dbReference type="GO" id="GO:0009086">
    <property type="term" value="P:methionine biosynthetic process"/>
    <property type="evidence" value="ECO:0007669"/>
    <property type="project" value="InterPro"/>
</dbReference>
<keyword evidence="3 5" id="KW-0479">Metal-binding</keyword>
<feature type="binding site" evidence="5">
    <location>
        <position position="251"/>
    </location>
    <ligand>
        <name>Zn(2+)</name>
        <dbReference type="ChEBI" id="CHEBI:29105"/>
    </ligand>
</feature>
<feature type="binding site" evidence="5">
    <location>
        <position position="320"/>
    </location>
    <ligand>
        <name>Zn(2+)</name>
        <dbReference type="ChEBI" id="CHEBI:29105"/>
    </ligand>
</feature>
<keyword evidence="8" id="KW-1185">Reference proteome</keyword>
<dbReference type="PANTHER" id="PTHR46015:SF1">
    <property type="entry name" value="HOMOCYSTEINE S-METHYLTRANSFERASE-LIKE ISOFORM 1"/>
    <property type="match status" value="1"/>
</dbReference>
<dbReference type="PROSITE" id="PS50970">
    <property type="entry name" value="HCY"/>
    <property type="match status" value="1"/>
</dbReference>
<dbReference type="Proteomes" id="UP000837801">
    <property type="component" value="Unassembled WGS sequence"/>
</dbReference>
<dbReference type="NCBIfam" id="NF007020">
    <property type="entry name" value="PRK09485.1"/>
    <property type="match status" value="1"/>
</dbReference>
<keyword evidence="1 5" id="KW-0489">Methyltransferase</keyword>
<proteinExistence type="predicted"/>
<dbReference type="GO" id="GO:0032259">
    <property type="term" value="P:methylation"/>
    <property type="evidence" value="ECO:0007669"/>
    <property type="project" value="UniProtKB-KW"/>
</dbReference>
<dbReference type="OrthoDB" id="261426at2759"/>
<name>A0A9P0QTF4_9ASCO</name>
<evidence type="ECO:0000313" key="7">
    <source>
        <dbReference type="EMBL" id="CAH2354625.1"/>
    </source>
</evidence>
<dbReference type="InterPro" id="IPR051486">
    <property type="entry name" value="Hcy_S-methyltransferase"/>
</dbReference>
<organism evidence="7 8">
    <name type="scientific">[Candida] railenensis</name>
    <dbReference type="NCBI Taxonomy" id="45579"/>
    <lineage>
        <taxon>Eukaryota</taxon>
        <taxon>Fungi</taxon>
        <taxon>Dikarya</taxon>
        <taxon>Ascomycota</taxon>
        <taxon>Saccharomycotina</taxon>
        <taxon>Pichiomycetes</taxon>
        <taxon>Debaryomycetaceae</taxon>
        <taxon>Kurtzmaniella</taxon>
    </lineage>
</organism>
<evidence type="ECO:0000256" key="4">
    <source>
        <dbReference type="ARBA" id="ARBA00022833"/>
    </source>
</evidence>
<dbReference type="InterPro" id="IPR003726">
    <property type="entry name" value="HCY_dom"/>
</dbReference>
<evidence type="ECO:0000256" key="2">
    <source>
        <dbReference type="ARBA" id="ARBA00022679"/>
    </source>
</evidence>
<evidence type="ECO:0000256" key="3">
    <source>
        <dbReference type="ARBA" id="ARBA00022723"/>
    </source>
</evidence>
<accession>A0A9P0QTF4</accession>
<evidence type="ECO:0000259" key="6">
    <source>
        <dbReference type="PROSITE" id="PS50970"/>
    </source>
</evidence>
<dbReference type="InterPro" id="IPR017226">
    <property type="entry name" value="BHMT-like"/>
</dbReference>
<keyword evidence="4 5" id="KW-0862">Zinc</keyword>
<dbReference type="SUPFAM" id="SSF82282">
    <property type="entry name" value="Homocysteine S-methyltransferase"/>
    <property type="match status" value="1"/>
</dbReference>
<keyword evidence="2 5" id="KW-0808">Transferase</keyword>
<dbReference type="AlphaFoldDB" id="A0A9P0QTF4"/>
<comment type="cofactor">
    <cofactor evidence="5">
        <name>Zn(2+)</name>
        <dbReference type="ChEBI" id="CHEBI:29105"/>
    </cofactor>
</comment>
<comment type="caution">
    <text evidence="7">The sequence shown here is derived from an EMBL/GenBank/DDBJ whole genome shotgun (WGS) entry which is preliminary data.</text>
</comment>
<dbReference type="Pfam" id="PF02574">
    <property type="entry name" value="S-methyl_trans"/>
    <property type="match status" value="1"/>
</dbReference>